<keyword evidence="3 6" id="KW-0812">Transmembrane</keyword>
<feature type="transmembrane region" description="Helical" evidence="6">
    <location>
        <begin position="66"/>
        <end position="85"/>
    </location>
</feature>
<dbReference type="PROSITE" id="PS50850">
    <property type="entry name" value="MFS"/>
    <property type="match status" value="1"/>
</dbReference>
<gene>
    <name evidence="8" type="ORF">TU73_04700</name>
</gene>
<name>A0A0R2YN40_9PSED</name>
<evidence type="ECO:0000313" key="8">
    <source>
        <dbReference type="EMBL" id="KRP48179.1"/>
    </source>
</evidence>
<dbReference type="PATRIC" id="fig|75588.4.peg.3232"/>
<proteinExistence type="predicted"/>
<evidence type="ECO:0000256" key="4">
    <source>
        <dbReference type="ARBA" id="ARBA00022989"/>
    </source>
</evidence>
<feature type="transmembrane region" description="Helical" evidence="6">
    <location>
        <begin position="91"/>
        <end position="113"/>
    </location>
</feature>
<organism evidence="8 9">
    <name type="scientific">Pseudomonas libanensis</name>
    <dbReference type="NCBI Taxonomy" id="75588"/>
    <lineage>
        <taxon>Bacteria</taxon>
        <taxon>Pseudomonadati</taxon>
        <taxon>Pseudomonadota</taxon>
        <taxon>Gammaproteobacteria</taxon>
        <taxon>Pseudomonadales</taxon>
        <taxon>Pseudomonadaceae</taxon>
        <taxon>Pseudomonas</taxon>
    </lineage>
</organism>
<dbReference type="InterPro" id="IPR050189">
    <property type="entry name" value="MFS_Efflux_Transporters"/>
</dbReference>
<dbReference type="InterPro" id="IPR011701">
    <property type="entry name" value="MFS"/>
</dbReference>
<dbReference type="PANTHER" id="PTHR43124:SF3">
    <property type="entry name" value="CHLORAMPHENICOL EFFLUX PUMP RV0191"/>
    <property type="match status" value="1"/>
</dbReference>
<dbReference type="Gene3D" id="1.20.1720.10">
    <property type="entry name" value="Multidrug resistance protein D"/>
    <property type="match status" value="1"/>
</dbReference>
<accession>A0A0R2YN40</accession>
<feature type="transmembrane region" description="Helical" evidence="6">
    <location>
        <begin position="193"/>
        <end position="216"/>
    </location>
</feature>
<dbReference type="Pfam" id="PF07690">
    <property type="entry name" value="MFS_1"/>
    <property type="match status" value="1"/>
</dbReference>
<evidence type="ECO:0000256" key="5">
    <source>
        <dbReference type="ARBA" id="ARBA00023136"/>
    </source>
</evidence>
<feature type="transmembrane region" description="Helical" evidence="6">
    <location>
        <begin position="150"/>
        <end position="172"/>
    </location>
</feature>
<keyword evidence="2" id="KW-1003">Cell membrane</keyword>
<feature type="transmembrane region" description="Helical" evidence="6">
    <location>
        <begin position="267"/>
        <end position="285"/>
    </location>
</feature>
<dbReference type="GO" id="GO:0005886">
    <property type="term" value="C:plasma membrane"/>
    <property type="evidence" value="ECO:0007669"/>
    <property type="project" value="UniProtKB-SubCell"/>
</dbReference>
<feature type="transmembrane region" description="Helical" evidence="6">
    <location>
        <begin position="356"/>
        <end position="377"/>
    </location>
</feature>
<reference evidence="8 9" key="1">
    <citation type="submission" date="2015-02" db="EMBL/GenBank/DDBJ databases">
        <title>Pseudomonas helleri sp. nov. and Pseudomonas weihenstephanensis sp. nov., isolated from raw cows milk.</title>
        <authorList>
            <person name="von Neubeck M."/>
            <person name="Huptas C."/>
            <person name="Wenning M."/>
            <person name="Scherer S."/>
        </authorList>
    </citation>
    <scope>NUCLEOTIDE SEQUENCE [LARGE SCALE GENOMIC DNA]</scope>
    <source>
        <strain evidence="8 9">DSM 17149</strain>
    </source>
</reference>
<sequence>MLMLACSTTMMAQSGVTLYLPAMPDIVTALSMSETEGYNSLLMYLGGAVAPIILAAPIIRMFGRSAVLLGFCGLFFSASLLSAWACDDTSFYLSRLLQGFGAGGAALIARALLSENFSGARLARSLSLLSYSFVFALIVGQVVGGSLVAFFRWEAVAVVMAFGSFVSAALVLPARQALSELDTDSRRRVRGSGYACLSQPSFYMPVLVGGCGYGVFVVYQGVGVYVFDRLLGWGSAQYGMLGVWLGLAYLLGALTARHALKSMSVHALSVVGVSVLAVAIVLFLLTTLKYMDRHIAIAAYFAVWYAQALMYPCVASMAVKKYPGIESMMLFSFLQQLVALLFGALASLAIPFGMHIVALLALGLGSLGAVVMILLSIKRI</sequence>
<dbReference type="Proteomes" id="UP000051446">
    <property type="component" value="Unassembled WGS sequence"/>
</dbReference>
<keyword evidence="5 6" id="KW-0472">Membrane</keyword>
<dbReference type="AlphaFoldDB" id="A0A0R2YN40"/>
<feature type="transmembrane region" description="Helical" evidence="6">
    <location>
        <begin position="125"/>
        <end position="144"/>
    </location>
</feature>
<dbReference type="EMBL" id="JYLH01000002">
    <property type="protein sequence ID" value="KRP48179.1"/>
    <property type="molecule type" value="Genomic_DNA"/>
</dbReference>
<feature type="transmembrane region" description="Helical" evidence="6">
    <location>
        <begin position="41"/>
        <end position="59"/>
    </location>
</feature>
<keyword evidence="4 6" id="KW-1133">Transmembrane helix</keyword>
<evidence type="ECO:0000313" key="9">
    <source>
        <dbReference type="Proteomes" id="UP000051446"/>
    </source>
</evidence>
<evidence type="ECO:0000256" key="2">
    <source>
        <dbReference type="ARBA" id="ARBA00022475"/>
    </source>
</evidence>
<evidence type="ECO:0000256" key="6">
    <source>
        <dbReference type="SAM" id="Phobius"/>
    </source>
</evidence>
<feature type="transmembrane region" description="Helical" evidence="6">
    <location>
        <begin position="236"/>
        <end position="255"/>
    </location>
</feature>
<dbReference type="GO" id="GO:0022857">
    <property type="term" value="F:transmembrane transporter activity"/>
    <property type="evidence" value="ECO:0007669"/>
    <property type="project" value="InterPro"/>
</dbReference>
<feature type="domain" description="Major facilitator superfamily (MFS) profile" evidence="7">
    <location>
        <begin position="1"/>
        <end position="380"/>
    </location>
</feature>
<comment type="subcellular location">
    <subcellularLocation>
        <location evidence="1">Cell membrane</location>
        <topology evidence="1">Multi-pass membrane protein</topology>
    </subcellularLocation>
</comment>
<comment type="caution">
    <text evidence="8">The sequence shown here is derived from an EMBL/GenBank/DDBJ whole genome shotgun (WGS) entry which is preliminary data.</text>
</comment>
<evidence type="ECO:0000256" key="3">
    <source>
        <dbReference type="ARBA" id="ARBA00022692"/>
    </source>
</evidence>
<dbReference type="SUPFAM" id="SSF103473">
    <property type="entry name" value="MFS general substrate transporter"/>
    <property type="match status" value="1"/>
</dbReference>
<dbReference type="InterPro" id="IPR036259">
    <property type="entry name" value="MFS_trans_sf"/>
</dbReference>
<feature type="transmembrane region" description="Helical" evidence="6">
    <location>
        <begin position="330"/>
        <end position="350"/>
    </location>
</feature>
<evidence type="ECO:0000259" key="7">
    <source>
        <dbReference type="PROSITE" id="PS50850"/>
    </source>
</evidence>
<protein>
    <recommendedName>
        <fullName evidence="7">Major facilitator superfamily (MFS) profile domain-containing protein</fullName>
    </recommendedName>
</protein>
<dbReference type="PANTHER" id="PTHR43124">
    <property type="entry name" value="PURINE EFFLUX PUMP PBUE"/>
    <property type="match status" value="1"/>
</dbReference>
<feature type="transmembrane region" description="Helical" evidence="6">
    <location>
        <begin position="297"/>
        <end position="318"/>
    </location>
</feature>
<dbReference type="InterPro" id="IPR020846">
    <property type="entry name" value="MFS_dom"/>
</dbReference>
<evidence type="ECO:0000256" key="1">
    <source>
        <dbReference type="ARBA" id="ARBA00004651"/>
    </source>
</evidence>